<proteinExistence type="inferred from homology"/>
<keyword evidence="4" id="KW-0808">Transferase</keyword>
<keyword evidence="3 9" id="KW-0489">Methyltransferase</keyword>
<dbReference type="SUPFAM" id="SSF53335">
    <property type="entry name" value="S-adenosyl-L-methionine-dependent methyltransferases"/>
    <property type="match status" value="1"/>
</dbReference>
<evidence type="ECO:0000256" key="4">
    <source>
        <dbReference type="ARBA" id="ARBA00022679"/>
    </source>
</evidence>
<comment type="similarity">
    <text evidence="1">Belongs to the class I-like SAM-binding methyltransferase superfamily. RNA methyltransferase RlmE family.</text>
</comment>
<dbReference type="Proteomes" id="UP001239213">
    <property type="component" value="Unassembled WGS sequence"/>
</dbReference>
<comment type="caution">
    <text evidence="9">The sequence shown here is derived from an EMBL/GenBank/DDBJ whole genome shotgun (WGS) entry which is preliminary data.</text>
</comment>
<evidence type="ECO:0000256" key="1">
    <source>
        <dbReference type="ARBA" id="ARBA00009258"/>
    </source>
</evidence>
<dbReference type="Gene3D" id="3.40.50.150">
    <property type="entry name" value="Vaccinia Virus protein VP39"/>
    <property type="match status" value="1"/>
</dbReference>
<organism evidence="9 10">
    <name type="scientific">Colletotrichum cuscutae</name>
    <dbReference type="NCBI Taxonomy" id="1209917"/>
    <lineage>
        <taxon>Eukaryota</taxon>
        <taxon>Fungi</taxon>
        <taxon>Dikarya</taxon>
        <taxon>Ascomycota</taxon>
        <taxon>Pezizomycotina</taxon>
        <taxon>Sordariomycetes</taxon>
        <taxon>Hypocreomycetidae</taxon>
        <taxon>Glomerellales</taxon>
        <taxon>Glomerellaceae</taxon>
        <taxon>Colletotrichum</taxon>
        <taxon>Colletotrichum acutatum species complex</taxon>
    </lineage>
</organism>
<name>A0AAI9UV69_9PEZI</name>
<dbReference type="EMBL" id="MPDP01000262">
    <property type="protein sequence ID" value="KAK1465384.1"/>
    <property type="molecule type" value="Genomic_DNA"/>
</dbReference>
<feature type="compositionally biased region" description="Basic and acidic residues" evidence="7">
    <location>
        <begin position="173"/>
        <end position="186"/>
    </location>
</feature>
<evidence type="ECO:0000313" key="10">
    <source>
        <dbReference type="Proteomes" id="UP001239213"/>
    </source>
</evidence>
<keyword evidence="10" id="KW-1185">Reference proteome</keyword>
<dbReference type="PANTHER" id="PTHR10920">
    <property type="entry name" value="RIBOSOMAL RNA METHYLTRANSFERASE"/>
    <property type="match status" value="1"/>
</dbReference>
<evidence type="ECO:0000256" key="5">
    <source>
        <dbReference type="ARBA" id="ARBA00022691"/>
    </source>
</evidence>
<dbReference type="InterPro" id="IPR002877">
    <property type="entry name" value="RNA_MeTrfase_FtsJ_dom"/>
</dbReference>
<protein>
    <recommendedName>
        <fullName evidence="6">rRNA methyltransferase 2, mitochondrial</fullName>
    </recommendedName>
</protein>
<evidence type="ECO:0000256" key="2">
    <source>
        <dbReference type="ARBA" id="ARBA00022552"/>
    </source>
</evidence>
<evidence type="ECO:0000313" key="9">
    <source>
        <dbReference type="EMBL" id="KAK1465384.1"/>
    </source>
</evidence>
<feature type="region of interest" description="Disordered" evidence="7">
    <location>
        <begin position="144"/>
        <end position="199"/>
    </location>
</feature>
<dbReference type="GO" id="GO:0008650">
    <property type="term" value="F:rRNA (uridine-2'-O-)-methyltransferase activity"/>
    <property type="evidence" value="ECO:0007669"/>
    <property type="project" value="TreeGrafter"/>
</dbReference>
<dbReference type="GO" id="GO:0005739">
    <property type="term" value="C:mitochondrion"/>
    <property type="evidence" value="ECO:0007669"/>
    <property type="project" value="TreeGrafter"/>
</dbReference>
<evidence type="ECO:0000259" key="8">
    <source>
        <dbReference type="Pfam" id="PF01728"/>
    </source>
</evidence>
<feature type="compositionally biased region" description="Acidic residues" evidence="7">
    <location>
        <begin position="151"/>
        <end position="166"/>
    </location>
</feature>
<dbReference type="InterPro" id="IPR050082">
    <property type="entry name" value="RNA_methyltr_RlmE"/>
</dbReference>
<sequence length="347" mass="38798">MSEAAYRPLWSAALRRPSSSIFATCKQCQKSFPETLQTRASSSNSRWKMRQGKDFFAREAKVQGLKSRAAFKLLEMDAKYKIFRKGQTVVDLVAVERTKPNGQILGIDIIPAQPPKGVSTIQGNFLSPDVQGMVKDYLERARHRKRNSLPAEEDEEQENDEEESPADSEATVIEEKPSYIDMERAASETSSTAKDGSEAKKGRLVDIVLSDMSAPWDQTSGFGVNSLSNPYHRMMNTSGMAFRDHAGSMVQTKDLCGAALQFANDTLKNGGHFVCKFYQGSEDREFEKKLKTLFAKVFREKPESSRSVGTESHIVYGNTLTRSQDSKEAYFVALRRKGNVSLESDDL</sequence>
<evidence type="ECO:0000256" key="3">
    <source>
        <dbReference type="ARBA" id="ARBA00022603"/>
    </source>
</evidence>
<feature type="domain" description="Ribosomal RNA methyltransferase FtsJ" evidence="8">
    <location>
        <begin position="66"/>
        <end position="317"/>
    </location>
</feature>
<dbReference type="Pfam" id="PF01728">
    <property type="entry name" value="FtsJ"/>
    <property type="match status" value="1"/>
</dbReference>
<evidence type="ECO:0000256" key="6">
    <source>
        <dbReference type="ARBA" id="ARBA00041184"/>
    </source>
</evidence>
<gene>
    <name evidence="9" type="ORF">CCUS01_07499</name>
</gene>
<keyword evidence="2" id="KW-0698">rRNA processing</keyword>
<dbReference type="InterPro" id="IPR029063">
    <property type="entry name" value="SAM-dependent_MTases_sf"/>
</dbReference>
<accession>A0AAI9UV69</accession>
<dbReference type="PANTHER" id="PTHR10920:SF18">
    <property type="entry name" value="RRNA METHYLTRANSFERASE 2, MITOCHONDRIAL"/>
    <property type="match status" value="1"/>
</dbReference>
<reference evidence="9" key="1">
    <citation type="submission" date="2016-11" db="EMBL/GenBank/DDBJ databases">
        <title>The genome sequence of Colletotrichum cuscutae.</title>
        <authorList>
            <person name="Baroncelli R."/>
        </authorList>
    </citation>
    <scope>NUCLEOTIDE SEQUENCE</scope>
    <source>
        <strain evidence="9">IMI 304802</strain>
    </source>
</reference>
<dbReference type="AlphaFoldDB" id="A0AAI9UV69"/>
<keyword evidence="5" id="KW-0949">S-adenosyl-L-methionine</keyword>
<evidence type="ECO:0000256" key="7">
    <source>
        <dbReference type="SAM" id="MobiDB-lite"/>
    </source>
</evidence>